<dbReference type="RefSeq" id="WP_035072922.1">
    <property type="nucleotide sequence ID" value="NZ_JMIH01000016.1"/>
</dbReference>
<comment type="caution">
    <text evidence="2">The sequence shown here is derived from an EMBL/GenBank/DDBJ whole genome shotgun (WGS) entry which is preliminary data.</text>
</comment>
<feature type="signal peptide" evidence="1">
    <location>
        <begin position="1"/>
        <end position="20"/>
    </location>
</feature>
<accession>A0A074KYZ0</accession>
<protein>
    <recommendedName>
        <fullName evidence="4">Outer membrane protein beta-barrel domain-containing protein</fullName>
    </recommendedName>
</protein>
<dbReference type="EMBL" id="JMIH01000016">
    <property type="protein sequence ID" value="KEO74114.1"/>
    <property type="molecule type" value="Genomic_DNA"/>
</dbReference>
<name>A0A074KYZ0_9BACT</name>
<evidence type="ECO:0008006" key="4">
    <source>
        <dbReference type="Google" id="ProtNLM"/>
    </source>
</evidence>
<proteinExistence type="predicted"/>
<dbReference type="PROSITE" id="PS51257">
    <property type="entry name" value="PROKAR_LIPOPROTEIN"/>
    <property type="match status" value="1"/>
</dbReference>
<reference evidence="2 3" key="1">
    <citation type="submission" date="2014-04" db="EMBL/GenBank/DDBJ databases">
        <title>Characterization and application of a salt tolerant electro-active bacterium.</title>
        <authorList>
            <person name="Yang L."/>
            <person name="Wei S."/>
            <person name="Tay Q.X.M."/>
        </authorList>
    </citation>
    <scope>NUCLEOTIDE SEQUENCE [LARGE SCALE GENOMIC DNA]</scope>
    <source>
        <strain evidence="2 3">LY1</strain>
    </source>
</reference>
<feature type="chain" id="PRO_5001695543" description="Outer membrane protein beta-barrel domain-containing protein" evidence="1">
    <location>
        <begin position="21"/>
        <end position="164"/>
    </location>
</feature>
<evidence type="ECO:0000256" key="1">
    <source>
        <dbReference type="SAM" id="SignalP"/>
    </source>
</evidence>
<keyword evidence="1" id="KW-0732">Signal</keyword>
<organism evidence="2 3">
    <name type="scientific">Anditalea andensis</name>
    <dbReference type="NCBI Taxonomy" id="1048983"/>
    <lineage>
        <taxon>Bacteria</taxon>
        <taxon>Pseudomonadati</taxon>
        <taxon>Bacteroidota</taxon>
        <taxon>Cytophagia</taxon>
        <taxon>Cytophagales</taxon>
        <taxon>Cytophagaceae</taxon>
        <taxon>Anditalea</taxon>
    </lineage>
</organism>
<evidence type="ECO:0000313" key="3">
    <source>
        <dbReference type="Proteomes" id="UP000027821"/>
    </source>
</evidence>
<dbReference type="OrthoDB" id="966005at2"/>
<gene>
    <name evidence="2" type="ORF">EL17_08195</name>
</gene>
<dbReference type="Proteomes" id="UP000027821">
    <property type="component" value="Unassembled WGS sequence"/>
</dbReference>
<keyword evidence="3" id="KW-1185">Reference proteome</keyword>
<evidence type="ECO:0000313" key="2">
    <source>
        <dbReference type="EMBL" id="KEO74114.1"/>
    </source>
</evidence>
<dbReference type="eggNOG" id="ENOG5033GER">
    <property type="taxonomic scope" value="Bacteria"/>
</dbReference>
<dbReference type="AlphaFoldDB" id="A0A074KYZ0"/>
<sequence>MKGCTVALLILICSTLSCFSQELQANRALFIEGLGNGLTYSLNYDTRFGPGPNGLGGRGGIGFISVQGVNITSVPFVLNYLLGYSGHYVEFGIGATILAIGTGEEGAISRSEFDRATGIGATLSLGYRYQPLDGGLMFRAGLAPIFDRTGSLPFWPQVSLGYAF</sequence>